<evidence type="ECO:0000313" key="3">
    <source>
        <dbReference type="Proteomes" id="UP001196873"/>
    </source>
</evidence>
<accession>A0AAW4NTE2</accession>
<evidence type="ECO:0000256" key="1">
    <source>
        <dbReference type="SAM" id="SignalP"/>
    </source>
</evidence>
<reference evidence="2" key="1">
    <citation type="submission" date="2021-07" db="EMBL/GenBank/DDBJ databases">
        <title>Genomic diversity and antimicrobial resistance of Prevotella spp. isolated from chronic lung disease airways.</title>
        <authorList>
            <person name="Webb K.A."/>
            <person name="Olagoke O.S."/>
            <person name="Baird T."/>
            <person name="Neill J."/>
            <person name="Pham A."/>
            <person name="Wells T.J."/>
            <person name="Ramsay K.A."/>
            <person name="Bell S.C."/>
            <person name="Sarovich D.S."/>
            <person name="Price E.P."/>
        </authorList>
    </citation>
    <scope>NUCLEOTIDE SEQUENCE</scope>
    <source>
        <strain evidence="2">SCHI0047.S.3</strain>
    </source>
</reference>
<gene>
    <name evidence="2" type="ORF">KZY68_04870</name>
</gene>
<dbReference type="PROSITE" id="PS51257">
    <property type="entry name" value="PROKAR_LIPOPROTEIN"/>
    <property type="match status" value="1"/>
</dbReference>
<organism evidence="2 3">
    <name type="scientific">Segatella salivae</name>
    <dbReference type="NCBI Taxonomy" id="228604"/>
    <lineage>
        <taxon>Bacteria</taxon>
        <taxon>Pseudomonadati</taxon>
        <taxon>Bacteroidota</taxon>
        <taxon>Bacteroidia</taxon>
        <taxon>Bacteroidales</taxon>
        <taxon>Prevotellaceae</taxon>
        <taxon>Segatella</taxon>
    </lineage>
</organism>
<evidence type="ECO:0008006" key="4">
    <source>
        <dbReference type="Google" id="ProtNLM"/>
    </source>
</evidence>
<sequence>MTLKKILSVVLGVTALGLFSCASDQNNEDNTVISPEKSVRRTLTISTNADEQTSASAKSRSIVSLVDGNKWEDGDVFLAYNISEPHSVEQLTAKGSGNETTLKGDIECKDNDKIGVFYPYKLSYGSAQYKVHVSMLKGVVTENHQEVDKDQDGTLETIKYFDYSYGTATVKAAQEGRTASGSVAMKKLYAVLHLDFTAGGAKLNNIKKLTLSNVIEEARFNVLTGQFEDLTMGAITITPASSRSEFDVAVFPDQNFKPEFTVVTDEGKTYKFEVKTGLKVNGADYLPFTVAVKEFTPYIEIDNIKWGKYNLQYTPGSKTEGWIDGYHLAKNPWDYFYMEEDPLNLSHQQLPQNKDNVAFDHFRWGDISQAHNYSGAQQSHYDVSTGNIQGKVSNGEYGDLAYYASNHKWKLPTKADYESLMKHTAQYVGYYSDGQHDVFGVLFVLKPTNTSEIGYIVTKQGKTNTKSGQTGSLGHMFGTGSNDYARNNNTKMFKFTKEDLDKGIFFPAAGSYQDYNDGNPTLANPGRQALYWTADGVNAEKASVFTFSYITVTNGQLNYATVGKIPNSKRAMYSIRPIYVGQ</sequence>
<feature type="signal peptide" evidence="1">
    <location>
        <begin position="1"/>
        <end position="22"/>
    </location>
</feature>
<dbReference type="RefSeq" id="WP_219428746.1">
    <property type="nucleotide sequence ID" value="NZ_JAHXRF010000006.1"/>
</dbReference>
<dbReference type="EMBL" id="JAHXRF010000006">
    <property type="protein sequence ID" value="MBW4865353.1"/>
    <property type="molecule type" value="Genomic_DNA"/>
</dbReference>
<comment type="caution">
    <text evidence="2">The sequence shown here is derived from an EMBL/GenBank/DDBJ whole genome shotgun (WGS) entry which is preliminary data.</text>
</comment>
<proteinExistence type="predicted"/>
<dbReference type="AlphaFoldDB" id="A0AAW4NTE2"/>
<protein>
    <recommendedName>
        <fullName evidence="4">Lipoprotein</fullName>
    </recommendedName>
</protein>
<name>A0AAW4NTE2_9BACT</name>
<dbReference type="Proteomes" id="UP001196873">
    <property type="component" value="Unassembled WGS sequence"/>
</dbReference>
<keyword evidence="1" id="KW-0732">Signal</keyword>
<evidence type="ECO:0000313" key="2">
    <source>
        <dbReference type="EMBL" id="MBW4865353.1"/>
    </source>
</evidence>
<feature type="chain" id="PRO_5043924343" description="Lipoprotein" evidence="1">
    <location>
        <begin position="23"/>
        <end position="582"/>
    </location>
</feature>